<accession>A0A1J5NW49</accession>
<sequence>MSTMPVDLLSPPTQPPLRHYRWLPTLAIEPGQVVARPVVGLTGVQETMYVAVGSTLSASTIAQMVVKGVECVAVFEPSADGFADEQESPAGFETRLQEIFGPTPDAACLALMQAVIAARNTLC</sequence>
<reference evidence="1" key="1">
    <citation type="submission" date="2016-10" db="EMBL/GenBank/DDBJ databases">
        <title>Sequence of Gallionella enrichment culture.</title>
        <authorList>
            <person name="Poehlein A."/>
            <person name="Muehling M."/>
            <person name="Daniel R."/>
        </authorList>
    </citation>
    <scope>NUCLEOTIDE SEQUENCE</scope>
</reference>
<comment type="caution">
    <text evidence="1">The sequence shown here is derived from an EMBL/GenBank/DDBJ whole genome shotgun (WGS) entry which is preliminary data.</text>
</comment>
<protein>
    <submittedName>
        <fullName evidence="1">Uncharacterized protein</fullName>
    </submittedName>
</protein>
<organism evidence="1">
    <name type="scientific">mine drainage metagenome</name>
    <dbReference type="NCBI Taxonomy" id="410659"/>
    <lineage>
        <taxon>unclassified sequences</taxon>
        <taxon>metagenomes</taxon>
        <taxon>ecological metagenomes</taxon>
    </lineage>
</organism>
<dbReference type="EMBL" id="MLJW01009005">
    <property type="protein sequence ID" value="OIQ63441.1"/>
    <property type="molecule type" value="Genomic_DNA"/>
</dbReference>
<name>A0A1J5NW49_9ZZZZ</name>
<proteinExistence type="predicted"/>
<dbReference type="AlphaFoldDB" id="A0A1J5NW49"/>
<evidence type="ECO:0000313" key="1">
    <source>
        <dbReference type="EMBL" id="OIQ63441.1"/>
    </source>
</evidence>
<gene>
    <name evidence="1" type="ORF">GALL_550170</name>
</gene>